<organism evidence="1 2">
    <name type="scientific">Ambrosiozyma monospora</name>
    <name type="common">Yeast</name>
    <name type="synonym">Endomycopsis monosporus</name>
    <dbReference type="NCBI Taxonomy" id="43982"/>
    <lineage>
        <taxon>Eukaryota</taxon>
        <taxon>Fungi</taxon>
        <taxon>Dikarya</taxon>
        <taxon>Ascomycota</taxon>
        <taxon>Saccharomycotina</taxon>
        <taxon>Pichiomycetes</taxon>
        <taxon>Pichiales</taxon>
        <taxon>Pichiaceae</taxon>
        <taxon>Ambrosiozyma</taxon>
    </lineage>
</organism>
<proteinExistence type="predicted"/>
<comment type="caution">
    <text evidence="1">The sequence shown here is derived from an EMBL/GenBank/DDBJ whole genome shotgun (WGS) entry which is preliminary data.</text>
</comment>
<name>A0ACB5U154_AMBMO</name>
<dbReference type="Proteomes" id="UP001165064">
    <property type="component" value="Unassembled WGS sequence"/>
</dbReference>
<evidence type="ECO:0000313" key="2">
    <source>
        <dbReference type="Proteomes" id="UP001165064"/>
    </source>
</evidence>
<evidence type="ECO:0000313" key="1">
    <source>
        <dbReference type="EMBL" id="GME99706.1"/>
    </source>
</evidence>
<dbReference type="EMBL" id="BSXS01011111">
    <property type="protein sequence ID" value="GME99706.1"/>
    <property type="molecule type" value="Genomic_DNA"/>
</dbReference>
<gene>
    <name evidence="1" type="ORF">Amon02_001080000</name>
</gene>
<reference evidence="1" key="1">
    <citation type="submission" date="2023-04" db="EMBL/GenBank/DDBJ databases">
        <title>Ambrosiozyma monospora NBRC 10751.</title>
        <authorList>
            <person name="Ichikawa N."/>
            <person name="Sato H."/>
            <person name="Tonouchi N."/>
        </authorList>
    </citation>
    <scope>NUCLEOTIDE SEQUENCE</scope>
    <source>
        <strain evidence="1">NBRC 10751</strain>
    </source>
</reference>
<protein>
    <submittedName>
        <fullName evidence="1">Unnamed protein product</fullName>
    </submittedName>
</protein>
<sequence length="301" mass="32600">MTFNDLKGTNASSLVGGVTTGANTAAEFSNFSLVNNSSEVGQGTRISTPDQAVNDGDPVLDMSILQRKKKIVDELKMLIDIMKEPNLKIILEDPDLNITSPLIIGSKTTIFEAATLLKNNNTTATLICDSTSFARQTEQIIGILTTKDIALKALAKGIDCKKTSVARIMTPRPSFAEETLPIHTALRLMYEGKFLNLPVKCATGEVTGLVSVLQLTYALLKTLDGSKMNTDISNTTDILEFDIDGKNNVPGDSNNTYFLGAGPAWDKFWESLDRPLSTSPTEPTSESPLPWPSPSASKLWQ</sequence>
<keyword evidence="2" id="KW-1185">Reference proteome</keyword>
<accession>A0ACB5U154</accession>